<accession>A0ABT3YL86</accession>
<sequence length="54" mass="5366">MMETFLLAFGLMLLSVLGLALGVIFGRAPLKGSCGGLACATGLSCSGCRKGGKS</sequence>
<evidence type="ECO:0000313" key="2">
    <source>
        <dbReference type="Proteomes" id="UP001081283"/>
    </source>
</evidence>
<reference evidence="1" key="1">
    <citation type="submission" date="2022-10" db="EMBL/GenBank/DDBJ databases">
        <title>Hoeflea sp. J2-29, isolated from marine algae.</title>
        <authorList>
            <person name="Kristyanto S."/>
            <person name="Kim J.M."/>
            <person name="Jeon C.O."/>
        </authorList>
    </citation>
    <scope>NUCLEOTIDE SEQUENCE</scope>
    <source>
        <strain evidence="1">J2-29</strain>
    </source>
</reference>
<evidence type="ECO:0008006" key="3">
    <source>
        <dbReference type="Google" id="ProtNLM"/>
    </source>
</evidence>
<name>A0ABT3YL86_9HYPH</name>
<proteinExistence type="predicted"/>
<comment type="caution">
    <text evidence="1">The sequence shown here is derived from an EMBL/GenBank/DDBJ whole genome shotgun (WGS) entry which is preliminary data.</text>
</comment>
<gene>
    <name evidence="1" type="ORF">OEG82_22010</name>
</gene>
<dbReference type="EMBL" id="JAOVZQ010000001">
    <property type="protein sequence ID" value="MCY0096665.1"/>
    <property type="molecule type" value="Genomic_DNA"/>
</dbReference>
<dbReference type="Proteomes" id="UP001081283">
    <property type="component" value="Unassembled WGS sequence"/>
</dbReference>
<organism evidence="1 2">
    <name type="scientific">Hoeflea ulvae</name>
    <dbReference type="NCBI Taxonomy" id="2983764"/>
    <lineage>
        <taxon>Bacteria</taxon>
        <taxon>Pseudomonadati</taxon>
        <taxon>Pseudomonadota</taxon>
        <taxon>Alphaproteobacteria</taxon>
        <taxon>Hyphomicrobiales</taxon>
        <taxon>Rhizobiaceae</taxon>
        <taxon>Hoeflea</taxon>
    </lineage>
</organism>
<protein>
    <recommendedName>
        <fullName evidence="3">ApbE family protein</fullName>
    </recommendedName>
</protein>
<keyword evidence="2" id="KW-1185">Reference proteome</keyword>
<dbReference type="RefSeq" id="WP_267615060.1">
    <property type="nucleotide sequence ID" value="NZ_JAOVZQ010000001.1"/>
</dbReference>
<evidence type="ECO:0000313" key="1">
    <source>
        <dbReference type="EMBL" id="MCY0096665.1"/>
    </source>
</evidence>